<dbReference type="RefSeq" id="XP_014154809.1">
    <property type="nucleotide sequence ID" value="XM_014299334.1"/>
</dbReference>
<evidence type="ECO:0000313" key="3">
    <source>
        <dbReference type="Proteomes" id="UP000054560"/>
    </source>
</evidence>
<name>A0A0L0FVP1_9EUKA</name>
<dbReference type="InterPro" id="IPR002763">
    <property type="entry name" value="DUF72"/>
</dbReference>
<dbReference type="OrthoDB" id="10267663at2759"/>
<evidence type="ECO:0000313" key="2">
    <source>
        <dbReference type="EMBL" id="KNC80907.1"/>
    </source>
</evidence>
<sequence length="410" mass="45507">MRVKQTLEKEGCKMVVRGSPYGATRKKYGWGTPFAPPKVCSSSKYPNVHIGTSSLSCVSGKDREMQKLMSQYQRKFITLEHCTTYHGVGDAENWQKWKKLARKKKGFTYTIKANNYLTHKRNLKMDLESEAHVQHFFLERCSILGDTFSVGLVQLPSTFVCTEENTSRLRLFATKVPANVKVAVEFRHRTWFNEETYSILREARWALVSGHSPITGNVPVVDTNAGFLYIRLHGALTMYMGDYGQEGLQPWVRPIQEYCDRDATHEAFVFFNNSESEVAGLASSVVDATHFAELLDKSTAPGSETREKVSRTNEPMVQPPLESEPRAGQPLNTTPESGPINGPPSENTEVNLGAGNASSSGRPTGTPHAPTEEAENADANSVGEPNSERISSTKRKQSDDGSKPTKIQKA</sequence>
<dbReference type="GeneID" id="25907252"/>
<accession>A0A0L0FVP1</accession>
<dbReference type="EMBL" id="KQ242091">
    <property type="protein sequence ID" value="KNC80907.1"/>
    <property type="molecule type" value="Genomic_DNA"/>
</dbReference>
<dbReference type="Pfam" id="PF01904">
    <property type="entry name" value="DUF72"/>
    <property type="match status" value="1"/>
</dbReference>
<feature type="compositionally biased region" description="Polar residues" evidence="1">
    <location>
        <begin position="344"/>
        <end position="363"/>
    </location>
</feature>
<gene>
    <name evidence="2" type="ORF">SARC_06748</name>
</gene>
<dbReference type="eggNOG" id="ENOG502S9RJ">
    <property type="taxonomic scope" value="Eukaryota"/>
</dbReference>
<dbReference type="SUPFAM" id="SSF117396">
    <property type="entry name" value="TM1631-like"/>
    <property type="match status" value="1"/>
</dbReference>
<protein>
    <recommendedName>
        <fullName evidence="4">DUF72 domain-containing protein</fullName>
    </recommendedName>
</protein>
<dbReference type="Proteomes" id="UP000054560">
    <property type="component" value="Unassembled WGS sequence"/>
</dbReference>
<dbReference type="PANTHER" id="PTHR30348:SF4">
    <property type="entry name" value="DUF72 DOMAIN-CONTAINING PROTEIN"/>
    <property type="match status" value="1"/>
</dbReference>
<dbReference type="Gene3D" id="3.20.20.410">
    <property type="entry name" value="Protein of unknown function UPF0759"/>
    <property type="match status" value="1"/>
</dbReference>
<dbReference type="PANTHER" id="PTHR30348">
    <property type="entry name" value="UNCHARACTERIZED PROTEIN YECE"/>
    <property type="match status" value="1"/>
</dbReference>
<organism evidence="2 3">
    <name type="scientific">Sphaeroforma arctica JP610</name>
    <dbReference type="NCBI Taxonomy" id="667725"/>
    <lineage>
        <taxon>Eukaryota</taxon>
        <taxon>Ichthyosporea</taxon>
        <taxon>Ichthyophonida</taxon>
        <taxon>Sphaeroforma</taxon>
    </lineage>
</organism>
<proteinExistence type="predicted"/>
<dbReference type="AlphaFoldDB" id="A0A0L0FVP1"/>
<reference evidence="2 3" key="1">
    <citation type="submission" date="2011-02" db="EMBL/GenBank/DDBJ databases">
        <title>The Genome Sequence of Sphaeroforma arctica JP610.</title>
        <authorList>
            <consortium name="The Broad Institute Genome Sequencing Platform"/>
            <person name="Russ C."/>
            <person name="Cuomo C."/>
            <person name="Young S.K."/>
            <person name="Zeng Q."/>
            <person name="Gargeya S."/>
            <person name="Alvarado L."/>
            <person name="Berlin A."/>
            <person name="Chapman S.B."/>
            <person name="Chen Z."/>
            <person name="Freedman E."/>
            <person name="Gellesch M."/>
            <person name="Goldberg J."/>
            <person name="Griggs A."/>
            <person name="Gujja S."/>
            <person name="Heilman E."/>
            <person name="Heiman D."/>
            <person name="Howarth C."/>
            <person name="Mehta T."/>
            <person name="Neiman D."/>
            <person name="Pearson M."/>
            <person name="Roberts A."/>
            <person name="Saif S."/>
            <person name="Shea T."/>
            <person name="Shenoy N."/>
            <person name="Sisk P."/>
            <person name="Stolte C."/>
            <person name="Sykes S."/>
            <person name="White J."/>
            <person name="Yandava C."/>
            <person name="Burger G."/>
            <person name="Gray M.W."/>
            <person name="Holland P.W.H."/>
            <person name="King N."/>
            <person name="Lang F.B.F."/>
            <person name="Roger A.J."/>
            <person name="Ruiz-Trillo I."/>
            <person name="Haas B."/>
            <person name="Nusbaum C."/>
            <person name="Birren B."/>
        </authorList>
    </citation>
    <scope>NUCLEOTIDE SEQUENCE [LARGE SCALE GENOMIC DNA]</scope>
    <source>
        <strain evidence="2 3">JP610</strain>
    </source>
</reference>
<keyword evidence="3" id="KW-1185">Reference proteome</keyword>
<evidence type="ECO:0008006" key="4">
    <source>
        <dbReference type="Google" id="ProtNLM"/>
    </source>
</evidence>
<feature type="region of interest" description="Disordered" evidence="1">
    <location>
        <begin position="296"/>
        <end position="410"/>
    </location>
</feature>
<evidence type="ECO:0000256" key="1">
    <source>
        <dbReference type="SAM" id="MobiDB-lite"/>
    </source>
</evidence>
<dbReference type="InterPro" id="IPR036520">
    <property type="entry name" value="UPF0759_sf"/>
</dbReference>